<dbReference type="VEuPathDB" id="VectorBase:ACON2_041579"/>
<feature type="domain" description="Farnesoic acid O-methyl transferase" evidence="2">
    <location>
        <begin position="41"/>
        <end position="190"/>
    </location>
</feature>
<protein>
    <recommendedName>
        <fullName evidence="2">Farnesoic acid O-methyl transferase domain-containing protein</fullName>
    </recommendedName>
</protein>
<name>A0A8W7P258_ANOCL</name>
<accession>A0A8W7P258</accession>
<dbReference type="Proteomes" id="UP000075882">
    <property type="component" value="Unassembled WGS sequence"/>
</dbReference>
<evidence type="ECO:0000256" key="1">
    <source>
        <dbReference type="SAM" id="SignalP"/>
    </source>
</evidence>
<dbReference type="EnsemblMetazoa" id="ACOM024527-RA">
    <property type="protein sequence ID" value="ACOM024527-PA.1"/>
    <property type="gene ID" value="ACOM024527"/>
</dbReference>
<feature type="signal peptide" evidence="1">
    <location>
        <begin position="1"/>
        <end position="21"/>
    </location>
</feature>
<dbReference type="VEuPathDB" id="VectorBase:ACON2_037745"/>
<dbReference type="PANTHER" id="PTHR36695">
    <property type="entry name" value="AGAP008648-PA"/>
    <property type="match status" value="1"/>
</dbReference>
<feature type="domain" description="Farnesoic acid O-methyl transferase" evidence="2">
    <location>
        <begin position="192"/>
        <end position="291"/>
    </location>
</feature>
<proteinExistence type="predicted"/>
<reference evidence="3" key="1">
    <citation type="submission" date="2022-08" db="UniProtKB">
        <authorList>
            <consortium name="EnsemblMetazoa"/>
        </authorList>
    </citation>
    <scope>IDENTIFICATION</scope>
</reference>
<evidence type="ECO:0000259" key="2">
    <source>
        <dbReference type="Pfam" id="PF12248"/>
    </source>
</evidence>
<evidence type="ECO:0000313" key="3">
    <source>
        <dbReference type="EnsemblMetazoa" id="ACOM024527-PA.1"/>
    </source>
</evidence>
<dbReference type="PANTHER" id="PTHR36695:SF12">
    <property type="entry name" value="AGAP008648-PA"/>
    <property type="match status" value="1"/>
</dbReference>
<feature type="chain" id="PRO_5036494990" description="Farnesoic acid O-methyl transferase domain-containing protein" evidence="1">
    <location>
        <begin position="22"/>
        <end position="308"/>
    </location>
</feature>
<sequence>MIAPLAVVMFVVIGLLHVGAGHSNDFDAIKGCKQYNTVMGYNDPLEYIPTSSLNNTVDHGEFKYYKIGVQGTTYGFIRLSNHVYPYDQELSEIVLGSNNNTRSSARTQYRNSANEYKNTDLARVMSPNLLSPFRPVMLKLKVWVNGKKEVFHDGEHYPFLSYVDTTKVVPLYMAFTKVIDNLVFFYDCPMDVIEIVLGGWTNTQSAGRRQHRSASNNNTNLALAEVQTPQLLSANRPTVFLVELFHDGTIQVRIEGQDYPFLLFNDAKKTPFNYMAFTKWNNDVVYFYDCPVNTNATICYEGGKMQVN</sequence>
<keyword evidence="1" id="KW-0732">Signal</keyword>
<dbReference type="Pfam" id="PF12248">
    <property type="entry name" value="Methyltransf_FA"/>
    <property type="match status" value="2"/>
</dbReference>
<organism evidence="3">
    <name type="scientific">Anopheles coluzzii</name>
    <name type="common">African malaria mosquito</name>
    <dbReference type="NCBI Taxonomy" id="1518534"/>
    <lineage>
        <taxon>Eukaryota</taxon>
        <taxon>Metazoa</taxon>
        <taxon>Ecdysozoa</taxon>
        <taxon>Arthropoda</taxon>
        <taxon>Hexapoda</taxon>
        <taxon>Insecta</taxon>
        <taxon>Pterygota</taxon>
        <taxon>Neoptera</taxon>
        <taxon>Endopterygota</taxon>
        <taxon>Diptera</taxon>
        <taxon>Nematocera</taxon>
        <taxon>Culicoidea</taxon>
        <taxon>Culicidae</taxon>
        <taxon>Anophelinae</taxon>
        <taxon>Anopheles</taxon>
    </lineage>
</organism>
<dbReference type="AlphaFoldDB" id="A0A8W7P258"/>
<dbReference type="InterPro" id="IPR022041">
    <property type="entry name" value="Methyltransf_FA"/>
</dbReference>